<dbReference type="CDD" id="cd07332">
    <property type="entry name" value="M48C_Oma1_like"/>
    <property type="match status" value="1"/>
</dbReference>
<evidence type="ECO:0000256" key="7">
    <source>
        <dbReference type="SAM" id="Coils"/>
    </source>
</evidence>
<accession>A0A2M9Y685</accession>
<evidence type="ECO:0000256" key="1">
    <source>
        <dbReference type="ARBA" id="ARBA00022670"/>
    </source>
</evidence>
<dbReference type="OrthoDB" id="9810445at2"/>
<feature type="transmembrane region" description="Helical" evidence="8">
    <location>
        <begin position="111"/>
        <end position="129"/>
    </location>
</feature>
<name>A0A2M9Y685_9LEPT</name>
<dbReference type="AlphaFoldDB" id="A0A2M9Y685"/>
<organism evidence="10 11">
    <name type="scientific">Leptospira brenneri</name>
    <dbReference type="NCBI Taxonomy" id="2023182"/>
    <lineage>
        <taxon>Bacteria</taxon>
        <taxon>Pseudomonadati</taxon>
        <taxon>Spirochaetota</taxon>
        <taxon>Spirochaetia</taxon>
        <taxon>Leptospirales</taxon>
        <taxon>Leptospiraceae</taxon>
        <taxon>Leptospira</taxon>
    </lineage>
</organism>
<sequence length="398" mass="44484">MFQNQTFTSRYFDGVSAVPEEGTVLIHGNSIEFSSGNTAHKLIISQFSEFNLTHNGCKFTLLPDEVRESPVLEIFCLKEEAKKLESIWIQTKKSQSHSHAFFYSIREMNPFVLGVLSILIVGIIGFFYFKGLELVINFIPISMDKSLGESVQMKMDAQFEACNTKATDKFFAEALKKVVPKGSPHKFSVSVIGSTMPNAFALSNGKIYFFSGLLNDAKSQEEVIGVLAHEIAHVEKRHHMRNLVKAGGTSLAISLVVGPGLGNMEFLETFTELGSTILVLKFSRDFETEADITSIEYLKNQNISTSGLLTFFQRMQELEKEMTKSEENPKDANAKDDQIVTRSITDFLSTHPATEERMKTLKSLIQSGKKGSIKKIVSDKTWKEVQSVCLDLKKSDSN</sequence>
<reference evidence="10" key="1">
    <citation type="journal article" date="2019" name="PLoS Negl. Trop. Dis.">
        <title>Revisiting the worldwide diversity of Leptospira species in the environment.</title>
        <authorList>
            <person name="Vincent A.T."/>
            <person name="Schiettekatte O."/>
            <person name="Bourhy P."/>
            <person name="Veyrier F.J."/>
            <person name="Picardeau M."/>
        </authorList>
    </citation>
    <scope>NUCLEOTIDE SEQUENCE [LARGE SCALE GENOMIC DNA]</scope>
    <source>
        <strain evidence="10">201800277</strain>
    </source>
</reference>
<keyword evidence="8" id="KW-0472">Membrane</keyword>
<proteinExistence type="inferred from homology"/>
<evidence type="ECO:0000256" key="8">
    <source>
        <dbReference type="SAM" id="Phobius"/>
    </source>
</evidence>
<dbReference type="RefSeq" id="WP_100789091.1">
    <property type="nucleotide sequence ID" value="NZ_NPDQ01000001.1"/>
</dbReference>
<evidence type="ECO:0000256" key="2">
    <source>
        <dbReference type="ARBA" id="ARBA00022723"/>
    </source>
</evidence>
<keyword evidence="8" id="KW-1133">Transmembrane helix</keyword>
<dbReference type="GO" id="GO:0046872">
    <property type="term" value="F:metal ion binding"/>
    <property type="evidence" value="ECO:0007669"/>
    <property type="project" value="UniProtKB-KW"/>
</dbReference>
<dbReference type="Proteomes" id="UP000297891">
    <property type="component" value="Unassembled WGS sequence"/>
</dbReference>
<dbReference type="InterPro" id="IPR051156">
    <property type="entry name" value="Mito/Outer_Membr_Metalloprot"/>
</dbReference>
<comment type="caution">
    <text evidence="10">The sequence shown here is derived from an EMBL/GenBank/DDBJ whole genome shotgun (WGS) entry which is preliminary data.</text>
</comment>
<dbReference type="GO" id="GO:0051603">
    <property type="term" value="P:proteolysis involved in protein catabolic process"/>
    <property type="evidence" value="ECO:0007669"/>
    <property type="project" value="TreeGrafter"/>
</dbReference>
<dbReference type="PANTHER" id="PTHR22726:SF1">
    <property type="entry name" value="METALLOENDOPEPTIDASE OMA1, MITOCHONDRIAL"/>
    <property type="match status" value="1"/>
</dbReference>
<keyword evidence="7" id="KW-0175">Coiled coil</keyword>
<dbReference type="PANTHER" id="PTHR22726">
    <property type="entry name" value="METALLOENDOPEPTIDASE OMA1"/>
    <property type="match status" value="1"/>
</dbReference>
<comment type="cofactor">
    <cofactor evidence="6">
        <name>Zn(2+)</name>
        <dbReference type="ChEBI" id="CHEBI:29105"/>
    </cofactor>
    <text evidence="6">Binds 1 zinc ion per subunit.</text>
</comment>
<keyword evidence="5 6" id="KW-0482">Metalloprotease</keyword>
<dbReference type="Pfam" id="PF01435">
    <property type="entry name" value="Peptidase_M48"/>
    <property type="match status" value="1"/>
</dbReference>
<dbReference type="InterPro" id="IPR001915">
    <property type="entry name" value="Peptidase_M48"/>
</dbReference>
<dbReference type="GO" id="GO:0016020">
    <property type="term" value="C:membrane"/>
    <property type="evidence" value="ECO:0007669"/>
    <property type="project" value="TreeGrafter"/>
</dbReference>
<evidence type="ECO:0000313" key="10">
    <source>
        <dbReference type="EMBL" id="TGK95954.1"/>
    </source>
</evidence>
<evidence type="ECO:0000313" key="11">
    <source>
        <dbReference type="Proteomes" id="UP000297891"/>
    </source>
</evidence>
<evidence type="ECO:0000256" key="6">
    <source>
        <dbReference type="RuleBase" id="RU003983"/>
    </source>
</evidence>
<keyword evidence="2" id="KW-0479">Metal-binding</keyword>
<feature type="domain" description="Peptidase M48" evidence="9">
    <location>
        <begin position="185"/>
        <end position="364"/>
    </location>
</feature>
<comment type="similarity">
    <text evidence="6">Belongs to the peptidase M48 family.</text>
</comment>
<feature type="coiled-coil region" evidence="7">
    <location>
        <begin position="308"/>
        <end position="335"/>
    </location>
</feature>
<protein>
    <submittedName>
        <fullName evidence="10">M48 family metallopeptidase</fullName>
    </submittedName>
</protein>
<dbReference type="GO" id="GO:0004222">
    <property type="term" value="F:metalloendopeptidase activity"/>
    <property type="evidence" value="ECO:0007669"/>
    <property type="project" value="InterPro"/>
</dbReference>
<evidence type="ECO:0000256" key="4">
    <source>
        <dbReference type="ARBA" id="ARBA00022833"/>
    </source>
</evidence>
<evidence type="ECO:0000259" key="9">
    <source>
        <dbReference type="Pfam" id="PF01435"/>
    </source>
</evidence>
<keyword evidence="1 6" id="KW-0645">Protease</keyword>
<keyword evidence="8" id="KW-0812">Transmembrane</keyword>
<dbReference type="EMBL" id="RQFP01000001">
    <property type="protein sequence ID" value="TGK95954.1"/>
    <property type="molecule type" value="Genomic_DNA"/>
</dbReference>
<evidence type="ECO:0000256" key="5">
    <source>
        <dbReference type="ARBA" id="ARBA00023049"/>
    </source>
</evidence>
<keyword evidence="4 6" id="KW-0862">Zinc</keyword>
<dbReference type="Gene3D" id="3.30.2010.10">
    <property type="entry name" value="Metalloproteases ('zincins'), catalytic domain"/>
    <property type="match status" value="1"/>
</dbReference>
<evidence type="ECO:0000256" key="3">
    <source>
        <dbReference type="ARBA" id="ARBA00022801"/>
    </source>
</evidence>
<keyword evidence="3 6" id="KW-0378">Hydrolase</keyword>
<gene>
    <name evidence="10" type="ORF">EHQ30_04820</name>
</gene>
<keyword evidence="11" id="KW-1185">Reference proteome</keyword>